<evidence type="ECO:0000256" key="1">
    <source>
        <dbReference type="SAM" id="MobiDB-lite"/>
    </source>
</evidence>
<evidence type="ECO:0000313" key="2">
    <source>
        <dbReference type="EMBL" id="GAA4236816.1"/>
    </source>
</evidence>
<proteinExistence type="predicted"/>
<name>A0ABP8CAY9_9ACTN</name>
<dbReference type="RefSeq" id="WP_344900197.1">
    <property type="nucleotide sequence ID" value="NZ_BAABAS010000016.1"/>
</dbReference>
<organism evidence="2 3">
    <name type="scientific">Actinomadura meridiana</name>
    <dbReference type="NCBI Taxonomy" id="559626"/>
    <lineage>
        <taxon>Bacteria</taxon>
        <taxon>Bacillati</taxon>
        <taxon>Actinomycetota</taxon>
        <taxon>Actinomycetes</taxon>
        <taxon>Streptosporangiales</taxon>
        <taxon>Thermomonosporaceae</taxon>
        <taxon>Actinomadura</taxon>
    </lineage>
</organism>
<keyword evidence="3" id="KW-1185">Reference proteome</keyword>
<accession>A0ABP8CAY9</accession>
<feature type="compositionally biased region" description="Pro residues" evidence="1">
    <location>
        <begin position="270"/>
        <end position="292"/>
    </location>
</feature>
<sequence length="332" mass="34218">MTERGPFTGMRGAPGPAEPSSTGDPPATATGPQQIPGLPADLGAVRRTDAIIDSLSARRAAGTAARSTTGAETGAEGCAEGCRPRQADEPDPAVRLLRALITDVDEAPEAGADTTPAPPSPPAPGSGPRRRGPRTIVALGVAGAVLASTGVAAAGDGVSERGAAAPVPASTGVSGDVEKPISTDSDAGFHDDWRAVSVPGASSPVRVVPVRVVPDPVRQAARRPPAERREYDPTRSRPRHLYPHQTPSPSENAPVTPAYSPTPRPEDTPSSPPPSSPPPFGPAPSSPAPPSGTPGYGRPPSGDLGEPPEKRPDQYKYRRHHDHRHNDHQRRG</sequence>
<reference evidence="3" key="1">
    <citation type="journal article" date="2019" name="Int. J. Syst. Evol. Microbiol.">
        <title>The Global Catalogue of Microorganisms (GCM) 10K type strain sequencing project: providing services to taxonomists for standard genome sequencing and annotation.</title>
        <authorList>
            <consortium name="The Broad Institute Genomics Platform"/>
            <consortium name="The Broad Institute Genome Sequencing Center for Infectious Disease"/>
            <person name="Wu L."/>
            <person name="Ma J."/>
        </authorList>
    </citation>
    <scope>NUCLEOTIDE SEQUENCE [LARGE SCALE GENOMIC DNA]</scope>
    <source>
        <strain evidence="3">JCM 17440</strain>
    </source>
</reference>
<feature type="compositionally biased region" description="Basic residues" evidence="1">
    <location>
        <begin position="317"/>
        <end position="332"/>
    </location>
</feature>
<dbReference type="EMBL" id="BAABAS010000016">
    <property type="protein sequence ID" value="GAA4236816.1"/>
    <property type="molecule type" value="Genomic_DNA"/>
</dbReference>
<feature type="compositionally biased region" description="Low complexity" evidence="1">
    <location>
        <begin position="195"/>
        <end position="223"/>
    </location>
</feature>
<gene>
    <name evidence="2" type="ORF">GCM10022254_47330</name>
</gene>
<feature type="compositionally biased region" description="Basic and acidic residues" evidence="1">
    <location>
        <begin position="176"/>
        <end position="194"/>
    </location>
</feature>
<protein>
    <submittedName>
        <fullName evidence="2">Uncharacterized protein</fullName>
    </submittedName>
</protein>
<dbReference type="Proteomes" id="UP001501710">
    <property type="component" value="Unassembled WGS sequence"/>
</dbReference>
<feature type="compositionally biased region" description="Basic and acidic residues" evidence="1">
    <location>
        <begin position="224"/>
        <end position="235"/>
    </location>
</feature>
<feature type="compositionally biased region" description="Low complexity" evidence="1">
    <location>
        <begin position="57"/>
        <end position="81"/>
    </location>
</feature>
<comment type="caution">
    <text evidence="2">The sequence shown here is derived from an EMBL/GenBank/DDBJ whole genome shotgun (WGS) entry which is preliminary data.</text>
</comment>
<feature type="region of interest" description="Disordered" evidence="1">
    <location>
        <begin position="155"/>
        <end position="332"/>
    </location>
</feature>
<feature type="region of interest" description="Disordered" evidence="1">
    <location>
        <begin position="56"/>
        <end position="136"/>
    </location>
</feature>
<feature type="compositionally biased region" description="Basic and acidic residues" evidence="1">
    <location>
        <begin position="307"/>
        <end position="316"/>
    </location>
</feature>
<evidence type="ECO:0000313" key="3">
    <source>
        <dbReference type="Proteomes" id="UP001501710"/>
    </source>
</evidence>
<feature type="region of interest" description="Disordered" evidence="1">
    <location>
        <begin position="1"/>
        <end position="43"/>
    </location>
</feature>
<feature type="compositionally biased region" description="Pro residues" evidence="1">
    <location>
        <begin position="116"/>
        <end position="125"/>
    </location>
</feature>